<keyword evidence="4" id="KW-0560">Oxidoreductase</keyword>
<protein>
    <submittedName>
        <fullName evidence="6">Fumarate reductase flavoprotein subunit</fullName>
    </submittedName>
</protein>
<dbReference type="Pfam" id="PF00890">
    <property type="entry name" value="FAD_binding_2"/>
    <property type="match status" value="1"/>
</dbReference>
<evidence type="ECO:0000259" key="5">
    <source>
        <dbReference type="Pfam" id="PF00890"/>
    </source>
</evidence>
<evidence type="ECO:0000256" key="2">
    <source>
        <dbReference type="ARBA" id="ARBA00022630"/>
    </source>
</evidence>
<evidence type="ECO:0000256" key="3">
    <source>
        <dbReference type="ARBA" id="ARBA00022827"/>
    </source>
</evidence>
<reference evidence="6 7" key="1">
    <citation type="submission" date="2018-06" db="EMBL/GenBank/DDBJ databases">
        <authorList>
            <consortium name="Pathogen Informatics"/>
            <person name="Doyle S."/>
        </authorList>
    </citation>
    <scope>NUCLEOTIDE SEQUENCE [LARGE SCALE GENOMIC DNA]</scope>
    <source>
        <strain evidence="6 7">NCTC12120</strain>
    </source>
</reference>
<dbReference type="PANTHER" id="PTHR43400:SF7">
    <property type="entry name" value="FAD-DEPENDENT OXIDOREDUCTASE 2 FAD BINDING DOMAIN-CONTAINING PROTEIN"/>
    <property type="match status" value="1"/>
</dbReference>
<dbReference type="InterPro" id="IPR036188">
    <property type="entry name" value="FAD/NAD-bd_sf"/>
</dbReference>
<organism evidence="6 7">
    <name type="scientific">Cedecea neteri</name>
    <dbReference type="NCBI Taxonomy" id="158822"/>
    <lineage>
        <taxon>Bacteria</taxon>
        <taxon>Pseudomonadati</taxon>
        <taxon>Pseudomonadota</taxon>
        <taxon>Gammaproteobacteria</taxon>
        <taxon>Enterobacterales</taxon>
        <taxon>Enterobacteriaceae</taxon>
        <taxon>Cedecea</taxon>
    </lineage>
</organism>
<dbReference type="InterPro" id="IPR050315">
    <property type="entry name" value="FAD-oxidoreductase_2"/>
</dbReference>
<dbReference type="AlphaFoldDB" id="A0A2X2TCR0"/>
<feature type="domain" description="FAD-dependent oxidoreductase 2 FAD-binding" evidence="5">
    <location>
        <begin position="44"/>
        <end position="119"/>
    </location>
</feature>
<dbReference type="GO" id="GO:0016491">
    <property type="term" value="F:oxidoreductase activity"/>
    <property type="evidence" value="ECO:0007669"/>
    <property type="project" value="UniProtKB-KW"/>
</dbReference>
<dbReference type="SUPFAM" id="SSF51905">
    <property type="entry name" value="FAD/NAD(P)-binding domain"/>
    <property type="match status" value="1"/>
</dbReference>
<evidence type="ECO:0000313" key="6">
    <source>
        <dbReference type="EMBL" id="SQA97185.1"/>
    </source>
</evidence>
<proteinExistence type="predicted"/>
<evidence type="ECO:0000256" key="4">
    <source>
        <dbReference type="ARBA" id="ARBA00023002"/>
    </source>
</evidence>
<accession>A0A2X2TCR0</accession>
<dbReference type="InterPro" id="IPR003953">
    <property type="entry name" value="FAD-dep_OxRdtase_2_FAD-bd"/>
</dbReference>
<sequence length="122" mass="12508">MDAISGATSQSEAVKKAVSKAMVKSSKQQAFEESGGVSAPQSYDVVVVGSGGAGLAAAIQAHDEGASVLIVEKMPSIGGNTVKASAGMNAAETRFQRVKGILDSKELFYAETLKGGYNKKQP</sequence>
<keyword evidence="2" id="KW-0285">Flavoprotein</keyword>
<gene>
    <name evidence="6" type="primary">fccA_3</name>
    <name evidence="6" type="ORF">NCTC12120_01002</name>
</gene>
<dbReference type="PANTHER" id="PTHR43400">
    <property type="entry name" value="FUMARATE REDUCTASE"/>
    <property type="match status" value="1"/>
</dbReference>
<evidence type="ECO:0000313" key="7">
    <source>
        <dbReference type="Proteomes" id="UP000251197"/>
    </source>
</evidence>
<dbReference type="EMBL" id="UAVU01000003">
    <property type="protein sequence ID" value="SQA97185.1"/>
    <property type="molecule type" value="Genomic_DNA"/>
</dbReference>
<comment type="cofactor">
    <cofactor evidence="1">
        <name>FAD</name>
        <dbReference type="ChEBI" id="CHEBI:57692"/>
    </cofactor>
</comment>
<evidence type="ECO:0000256" key="1">
    <source>
        <dbReference type="ARBA" id="ARBA00001974"/>
    </source>
</evidence>
<keyword evidence="3" id="KW-0274">FAD</keyword>
<dbReference type="Proteomes" id="UP000251197">
    <property type="component" value="Unassembled WGS sequence"/>
</dbReference>
<name>A0A2X2TCR0_9ENTR</name>
<dbReference type="Gene3D" id="3.50.50.60">
    <property type="entry name" value="FAD/NAD(P)-binding domain"/>
    <property type="match status" value="1"/>
</dbReference>